<organism evidence="2 3">
    <name type="scientific">Vanilla planifolia</name>
    <name type="common">Vanilla</name>
    <dbReference type="NCBI Taxonomy" id="51239"/>
    <lineage>
        <taxon>Eukaryota</taxon>
        <taxon>Viridiplantae</taxon>
        <taxon>Streptophyta</taxon>
        <taxon>Embryophyta</taxon>
        <taxon>Tracheophyta</taxon>
        <taxon>Spermatophyta</taxon>
        <taxon>Magnoliopsida</taxon>
        <taxon>Liliopsida</taxon>
        <taxon>Asparagales</taxon>
        <taxon>Orchidaceae</taxon>
        <taxon>Vanilloideae</taxon>
        <taxon>Vanilleae</taxon>
        <taxon>Vanilla</taxon>
    </lineage>
</organism>
<feature type="region of interest" description="Disordered" evidence="1">
    <location>
        <begin position="1"/>
        <end position="25"/>
    </location>
</feature>
<dbReference type="AlphaFoldDB" id="A0A835U7H2"/>
<gene>
    <name evidence="2" type="ORF">HPP92_026514</name>
</gene>
<sequence length="97" mass="11063">MERSYERTAASIPKEEEAKETRGTEGLLEEMSEIGYFCALHSPLNSINSDSEQVMHLMEKKCYRKVCGVGFAVEEKRTRRSSVSMKTLVRRAEVIDS</sequence>
<evidence type="ECO:0000313" key="3">
    <source>
        <dbReference type="Proteomes" id="UP000636800"/>
    </source>
</evidence>
<dbReference type="EMBL" id="JADCNL010000065">
    <property type="protein sequence ID" value="KAG0451298.1"/>
    <property type="molecule type" value="Genomic_DNA"/>
</dbReference>
<dbReference type="OrthoDB" id="407298at2759"/>
<protein>
    <submittedName>
        <fullName evidence="2">Uncharacterized protein</fullName>
    </submittedName>
</protein>
<accession>A0A835U7H2</accession>
<feature type="compositionally biased region" description="Basic and acidic residues" evidence="1">
    <location>
        <begin position="13"/>
        <end position="23"/>
    </location>
</feature>
<keyword evidence="3" id="KW-1185">Reference proteome</keyword>
<evidence type="ECO:0000256" key="1">
    <source>
        <dbReference type="SAM" id="MobiDB-lite"/>
    </source>
</evidence>
<evidence type="ECO:0000313" key="2">
    <source>
        <dbReference type="EMBL" id="KAG0451298.1"/>
    </source>
</evidence>
<comment type="caution">
    <text evidence="2">The sequence shown here is derived from an EMBL/GenBank/DDBJ whole genome shotgun (WGS) entry which is preliminary data.</text>
</comment>
<proteinExistence type="predicted"/>
<reference evidence="2 3" key="1">
    <citation type="journal article" date="2020" name="Nat. Food">
        <title>A phased Vanilla planifolia genome enables genetic improvement of flavour and production.</title>
        <authorList>
            <person name="Hasing T."/>
            <person name="Tang H."/>
            <person name="Brym M."/>
            <person name="Khazi F."/>
            <person name="Huang T."/>
            <person name="Chambers A.H."/>
        </authorList>
    </citation>
    <scope>NUCLEOTIDE SEQUENCE [LARGE SCALE GENOMIC DNA]</scope>
    <source>
        <tissue evidence="2">Leaf</tissue>
    </source>
</reference>
<name>A0A835U7H2_VANPL</name>
<dbReference type="Proteomes" id="UP000636800">
    <property type="component" value="Unassembled WGS sequence"/>
</dbReference>